<organism evidence="2 4">
    <name type="scientific">Eisenbergiella massiliensis</name>
    <dbReference type="NCBI Taxonomy" id="1720294"/>
    <lineage>
        <taxon>Bacteria</taxon>
        <taxon>Bacillati</taxon>
        <taxon>Bacillota</taxon>
        <taxon>Clostridia</taxon>
        <taxon>Lachnospirales</taxon>
        <taxon>Lachnospiraceae</taxon>
        <taxon>Eisenbergiella</taxon>
    </lineage>
</organism>
<dbReference type="Proteomes" id="UP000260812">
    <property type="component" value="Unassembled WGS sequence"/>
</dbReference>
<accession>A0A3E3IAL7</accession>
<dbReference type="RefSeq" id="WP_025489853.1">
    <property type="nucleotide sequence ID" value="NZ_CALBAU010000098.1"/>
</dbReference>
<feature type="transmembrane region" description="Helical" evidence="1">
    <location>
        <begin position="167"/>
        <end position="187"/>
    </location>
</feature>
<dbReference type="Proteomes" id="UP000261166">
    <property type="component" value="Unassembled WGS sequence"/>
</dbReference>
<name>A0A3E3IAL7_9FIRM</name>
<sequence length="209" mass="24086">MFNQESTLVTILNKAADMVILSVLWCICSLPVLTIGAASAALYHTSIRVLRQNRGYAFATFRDSFKENLRQTLPFTALLLFLYALFGVTGYVCWQRPDSMIAGMYVFFSLFSILVCLTVQIHGFALMGRFRLRRQELFTLLVRLTFGHLVKNFLLLCLFLFAVELSIYYPPLLFIVPAGFFFLSSYLQEPVFKKHINYQEEDPLEELSE</sequence>
<reference evidence="2 5" key="1">
    <citation type="submission" date="2018-08" db="EMBL/GenBank/DDBJ databases">
        <title>A genome reference for cultivated species of the human gut microbiota.</title>
        <authorList>
            <person name="Zou Y."/>
            <person name="Xue W."/>
            <person name="Luo G."/>
        </authorList>
    </citation>
    <scope>NUCLEOTIDE SEQUENCE [LARGE SCALE GENOMIC DNA]</scope>
    <source>
        <strain evidence="3 5">AF26-4BH</strain>
        <strain evidence="2">TF05-5AC</strain>
    </source>
</reference>
<feature type="transmembrane region" description="Helical" evidence="1">
    <location>
        <begin position="20"/>
        <end position="43"/>
    </location>
</feature>
<evidence type="ECO:0000256" key="1">
    <source>
        <dbReference type="SAM" id="Phobius"/>
    </source>
</evidence>
<dbReference type="GeneID" id="97985910"/>
<dbReference type="AlphaFoldDB" id="A0A3E3IAL7"/>
<dbReference type="Pfam" id="PF04854">
    <property type="entry name" value="DUF624"/>
    <property type="match status" value="1"/>
</dbReference>
<feature type="transmembrane region" description="Helical" evidence="1">
    <location>
        <begin position="104"/>
        <end position="128"/>
    </location>
</feature>
<dbReference type="EMBL" id="QVLU01000002">
    <property type="protein sequence ID" value="RGE73865.1"/>
    <property type="molecule type" value="Genomic_DNA"/>
</dbReference>
<keyword evidence="1" id="KW-0472">Membrane</keyword>
<feature type="transmembrane region" description="Helical" evidence="1">
    <location>
        <begin position="140"/>
        <end position="161"/>
    </location>
</feature>
<gene>
    <name evidence="3" type="ORF">DWY69_01880</name>
    <name evidence="2" type="ORF">DXC51_03160</name>
</gene>
<evidence type="ECO:0000313" key="3">
    <source>
        <dbReference type="EMBL" id="RGE73865.1"/>
    </source>
</evidence>
<dbReference type="EMBL" id="QVLV01000002">
    <property type="protein sequence ID" value="RGE64087.1"/>
    <property type="molecule type" value="Genomic_DNA"/>
</dbReference>
<keyword evidence="4" id="KW-1185">Reference proteome</keyword>
<evidence type="ECO:0000313" key="2">
    <source>
        <dbReference type="EMBL" id="RGE64087.1"/>
    </source>
</evidence>
<evidence type="ECO:0000313" key="5">
    <source>
        <dbReference type="Proteomes" id="UP000261166"/>
    </source>
</evidence>
<feature type="transmembrane region" description="Helical" evidence="1">
    <location>
        <begin position="72"/>
        <end position="92"/>
    </location>
</feature>
<dbReference type="OrthoDB" id="2064381at2"/>
<dbReference type="InterPro" id="IPR006938">
    <property type="entry name" value="DUF624"/>
</dbReference>
<keyword evidence="1" id="KW-1133">Transmembrane helix</keyword>
<comment type="caution">
    <text evidence="2">The sequence shown here is derived from an EMBL/GenBank/DDBJ whole genome shotgun (WGS) entry which is preliminary data.</text>
</comment>
<protein>
    <submittedName>
        <fullName evidence="2">DUF624 domain-containing protein</fullName>
    </submittedName>
</protein>
<keyword evidence="1" id="KW-0812">Transmembrane</keyword>
<evidence type="ECO:0000313" key="4">
    <source>
        <dbReference type="Proteomes" id="UP000260812"/>
    </source>
</evidence>
<proteinExistence type="predicted"/>